<evidence type="ECO:0000256" key="1">
    <source>
        <dbReference type="SAM" id="SignalP"/>
    </source>
</evidence>
<evidence type="ECO:0000313" key="2">
    <source>
        <dbReference type="EMBL" id="KAK3800269.1"/>
    </source>
</evidence>
<evidence type="ECO:0000313" key="3">
    <source>
        <dbReference type="Proteomes" id="UP001283361"/>
    </source>
</evidence>
<accession>A0AAE1B6F0</accession>
<protein>
    <submittedName>
        <fullName evidence="2">Uncharacterized protein</fullName>
    </submittedName>
</protein>
<dbReference type="EMBL" id="JAWDGP010000468">
    <property type="protein sequence ID" value="KAK3800269.1"/>
    <property type="molecule type" value="Genomic_DNA"/>
</dbReference>
<organism evidence="2 3">
    <name type="scientific">Elysia crispata</name>
    <name type="common">lettuce slug</name>
    <dbReference type="NCBI Taxonomy" id="231223"/>
    <lineage>
        <taxon>Eukaryota</taxon>
        <taxon>Metazoa</taxon>
        <taxon>Spiralia</taxon>
        <taxon>Lophotrochozoa</taxon>
        <taxon>Mollusca</taxon>
        <taxon>Gastropoda</taxon>
        <taxon>Heterobranchia</taxon>
        <taxon>Euthyneura</taxon>
        <taxon>Panpulmonata</taxon>
        <taxon>Sacoglossa</taxon>
        <taxon>Placobranchoidea</taxon>
        <taxon>Plakobranchidae</taxon>
        <taxon>Elysia</taxon>
    </lineage>
</organism>
<dbReference type="AlphaFoldDB" id="A0AAE1B6F0"/>
<name>A0AAE1B6F0_9GAST</name>
<dbReference type="Proteomes" id="UP001283361">
    <property type="component" value="Unassembled WGS sequence"/>
</dbReference>
<keyword evidence="3" id="KW-1185">Reference proteome</keyword>
<reference evidence="2" key="1">
    <citation type="journal article" date="2023" name="G3 (Bethesda)">
        <title>A reference genome for the long-term kleptoplast-retaining sea slug Elysia crispata morphotype clarki.</title>
        <authorList>
            <person name="Eastman K.E."/>
            <person name="Pendleton A.L."/>
            <person name="Shaikh M.A."/>
            <person name="Suttiyut T."/>
            <person name="Ogas R."/>
            <person name="Tomko P."/>
            <person name="Gavelis G."/>
            <person name="Widhalm J.R."/>
            <person name="Wisecaver J.H."/>
        </authorList>
    </citation>
    <scope>NUCLEOTIDE SEQUENCE</scope>
    <source>
        <strain evidence="2">ECLA1</strain>
    </source>
</reference>
<keyword evidence="1" id="KW-0732">Signal</keyword>
<comment type="caution">
    <text evidence="2">The sequence shown here is derived from an EMBL/GenBank/DDBJ whole genome shotgun (WGS) entry which is preliminary data.</text>
</comment>
<proteinExistence type="predicted"/>
<gene>
    <name evidence="2" type="ORF">RRG08_065514</name>
</gene>
<feature type="chain" id="PRO_5042199286" evidence="1">
    <location>
        <begin position="30"/>
        <end position="250"/>
    </location>
</feature>
<feature type="signal peptide" evidence="1">
    <location>
        <begin position="1"/>
        <end position="29"/>
    </location>
</feature>
<sequence>MKWCKPRARNSSRLFIVAVVCVSICLCASQSAIPSCAHSRARDCDSPMARWLETQTLLTRGKHYGWFTPEPFGSQARTLRVGYNPHEERRQLRASGLATTHMRRDDSCALAGVGYNPMGEKTAEAFLQDPFVFSGLIFKLTPFPPISPRDSFSLPPTPTLEDQIRCVRNKSKLRTQHGYLPAYYFTPLFHRILPIFAGLNASETGCFKTPFGELLKPALTPRELWCLVGLLYSLSLPGETRLNPKAVLRV</sequence>